<protein>
    <submittedName>
        <fullName evidence="1">Uncharacterized protein</fullName>
    </submittedName>
</protein>
<comment type="caution">
    <text evidence="1">The sequence shown here is derived from an EMBL/GenBank/DDBJ whole genome shotgun (WGS) entry which is preliminary data.</text>
</comment>
<gene>
    <name evidence="1" type="ORF">Nepgr_022927</name>
</gene>
<sequence length="156" mass="16713">MVSVLGCLELAIWNSLQLWTGCCLPGHGFLPVGLAAELMPPGNPSLIVVLLEAFLHFQMYFRSGDTHINSARASCGAPPSQFTSIASRSSFKLHPDQQNISWRQPVKCQTAATIGHYRKLNAATTPSTAHALGAHSISSKKDQQDSAALNTITSVV</sequence>
<proteinExistence type="predicted"/>
<organism evidence="1 2">
    <name type="scientific">Nepenthes gracilis</name>
    <name type="common">Slender pitcher plant</name>
    <dbReference type="NCBI Taxonomy" id="150966"/>
    <lineage>
        <taxon>Eukaryota</taxon>
        <taxon>Viridiplantae</taxon>
        <taxon>Streptophyta</taxon>
        <taxon>Embryophyta</taxon>
        <taxon>Tracheophyta</taxon>
        <taxon>Spermatophyta</taxon>
        <taxon>Magnoliopsida</taxon>
        <taxon>eudicotyledons</taxon>
        <taxon>Gunneridae</taxon>
        <taxon>Pentapetalae</taxon>
        <taxon>Caryophyllales</taxon>
        <taxon>Nepenthaceae</taxon>
        <taxon>Nepenthes</taxon>
    </lineage>
</organism>
<name>A0AAD3T1J4_NEPGR</name>
<evidence type="ECO:0000313" key="2">
    <source>
        <dbReference type="Proteomes" id="UP001279734"/>
    </source>
</evidence>
<dbReference type="Proteomes" id="UP001279734">
    <property type="component" value="Unassembled WGS sequence"/>
</dbReference>
<dbReference type="AlphaFoldDB" id="A0AAD3T1J4"/>
<dbReference type="EMBL" id="BSYO01000022">
    <property type="protein sequence ID" value="GMH21085.1"/>
    <property type="molecule type" value="Genomic_DNA"/>
</dbReference>
<reference evidence="1" key="1">
    <citation type="submission" date="2023-05" db="EMBL/GenBank/DDBJ databases">
        <title>Nepenthes gracilis genome sequencing.</title>
        <authorList>
            <person name="Fukushima K."/>
        </authorList>
    </citation>
    <scope>NUCLEOTIDE SEQUENCE</scope>
    <source>
        <strain evidence="1">SING2019-196</strain>
    </source>
</reference>
<evidence type="ECO:0000313" key="1">
    <source>
        <dbReference type="EMBL" id="GMH21085.1"/>
    </source>
</evidence>
<accession>A0AAD3T1J4</accession>
<keyword evidence="2" id="KW-1185">Reference proteome</keyword>